<dbReference type="Proteomes" id="UP000199048">
    <property type="component" value="Unassembled WGS sequence"/>
</dbReference>
<proteinExistence type="predicted"/>
<gene>
    <name evidence="1" type="ORF">SAMN05192568_1003220</name>
</gene>
<dbReference type="AlphaFoldDB" id="A0A1I4GUY2"/>
<organism evidence="1 2">
    <name type="scientific">Methylobacterium pseudosasicola</name>
    <dbReference type="NCBI Taxonomy" id="582667"/>
    <lineage>
        <taxon>Bacteria</taxon>
        <taxon>Pseudomonadati</taxon>
        <taxon>Pseudomonadota</taxon>
        <taxon>Alphaproteobacteria</taxon>
        <taxon>Hyphomicrobiales</taxon>
        <taxon>Methylobacteriaceae</taxon>
        <taxon>Methylobacterium</taxon>
    </lineage>
</organism>
<keyword evidence="2" id="KW-1185">Reference proteome</keyword>
<accession>A0A1I4GUY2</accession>
<protein>
    <submittedName>
        <fullName evidence="1">Uncharacterized protein</fullName>
    </submittedName>
</protein>
<evidence type="ECO:0000313" key="1">
    <source>
        <dbReference type="EMBL" id="SFL33147.1"/>
    </source>
</evidence>
<name>A0A1I4GUY2_9HYPH</name>
<dbReference type="EMBL" id="FOTK01000003">
    <property type="protein sequence ID" value="SFL33147.1"/>
    <property type="molecule type" value="Genomic_DNA"/>
</dbReference>
<dbReference type="RefSeq" id="WP_092037717.1">
    <property type="nucleotide sequence ID" value="NZ_FOTK01000003.1"/>
</dbReference>
<reference evidence="2" key="1">
    <citation type="submission" date="2016-10" db="EMBL/GenBank/DDBJ databases">
        <authorList>
            <person name="Varghese N."/>
            <person name="Submissions S."/>
        </authorList>
    </citation>
    <scope>NUCLEOTIDE SEQUENCE [LARGE SCALE GENOMIC DNA]</scope>
    <source>
        <strain evidence="2">BL36</strain>
    </source>
</reference>
<sequence length="77" mass="8314">MPYRTTTFAIPFLGIAGLGAALLGPPAASAQERITLETIGAVRMARAEEIRRANPEIRSVATRPAREQIVERPSKAQ</sequence>
<dbReference type="OrthoDB" id="8003566at2"/>
<evidence type="ECO:0000313" key="2">
    <source>
        <dbReference type="Proteomes" id="UP000199048"/>
    </source>
</evidence>
<dbReference type="STRING" id="582667.SAMN05192568_1003220"/>